<sequence>MSQFPKPIDGQPPVITLAEYDEAPWAKDTAVDLSSDDGYIVVDIINESHEVIAKIHKDDHGTLDTIFKSAKQQFAEQQTK</sequence>
<reference evidence="1" key="2">
    <citation type="submission" date="2021-01" db="EMBL/GenBank/DDBJ databases">
        <authorList>
            <person name="Schikora-Tamarit M.A."/>
        </authorList>
    </citation>
    <scope>NUCLEOTIDE SEQUENCE</scope>
    <source>
        <strain evidence="1">CBS6341</strain>
    </source>
</reference>
<organism evidence="1 2">
    <name type="scientific">Wickerhamomyces mucosus</name>
    <dbReference type="NCBI Taxonomy" id="1378264"/>
    <lineage>
        <taxon>Eukaryota</taxon>
        <taxon>Fungi</taxon>
        <taxon>Dikarya</taxon>
        <taxon>Ascomycota</taxon>
        <taxon>Saccharomycotina</taxon>
        <taxon>Saccharomycetes</taxon>
        <taxon>Phaffomycetales</taxon>
        <taxon>Wickerhamomycetaceae</taxon>
        <taxon>Wickerhamomyces</taxon>
    </lineage>
</organism>
<dbReference type="AlphaFoldDB" id="A0A9P8PQE6"/>
<dbReference type="Proteomes" id="UP000769528">
    <property type="component" value="Unassembled WGS sequence"/>
</dbReference>
<gene>
    <name evidence="1" type="ORF">WICMUC_002034</name>
</gene>
<keyword evidence="2" id="KW-1185">Reference proteome</keyword>
<dbReference type="OrthoDB" id="3978952at2759"/>
<reference evidence="1" key="1">
    <citation type="journal article" date="2021" name="Open Biol.">
        <title>Shared evolutionary footprints suggest mitochondrial oxidative damage underlies multiple complex I losses in fungi.</title>
        <authorList>
            <person name="Schikora-Tamarit M.A."/>
            <person name="Marcet-Houben M."/>
            <person name="Nosek J."/>
            <person name="Gabaldon T."/>
        </authorList>
    </citation>
    <scope>NUCLEOTIDE SEQUENCE</scope>
    <source>
        <strain evidence="1">CBS6341</strain>
    </source>
</reference>
<comment type="caution">
    <text evidence="1">The sequence shown here is derived from an EMBL/GenBank/DDBJ whole genome shotgun (WGS) entry which is preliminary data.</text>
</comment>
<proteinExistence type="predicted"/>
<evidence type="ECO:0000313" key="2">
    <source>
        <dbReference type="Proteomes" id="UP000769528"/>
    </source>
</evidence>
<accession>A0A9P8PQE6</accession>
<dbReference type="EMBL" id="JAEUBF010000637">
    <property type="protein sequence ID" value="KAH3676403.1"/>
    <property type="molecule type" value="Genomic_DNA"/>
</dbReference>
<evidence type="ECO:0000313" key="1">
    <source>
        <dbReference type="EMBL" id="KAH3676403.1"/>
    </source>
</evidence>
<protein>
    <submittedName>
        <fullName evidence="1">Uncharacterized protein</fullName>
    </submittedName>
</protein>
<name>A0A9P8PQE6_9ASCO</name>